<proteinExistence type="predicted"/>
<dbReference type="PANTHER" id="PTHR31286:SF165">
    <property type="entry name" value="DUF4283 DOMAIN-CONTAINING PROTEIN"/>
    <property type="match status" value="1"/>
</dbReference>
<dbReference type="Pfam" id="PF14111">
    <property type="entry name" value="DUF4283"/>
    <property type="match status" value="1"/>
</dbReference>
<dbReference type="AlphaFoldDB" id="A0AAW2IRD1"/>
<sequence length="447" mass="50208">MDSPKSLCSLSRTAHNSRTSNPTDYGDDDDTAVKDADDASAVIRSKFNFEQFLEFANRVFAQEDDESIKTLEKFHEEWQHRFSEKDSGGPSRPMTIGPTVLPIRPPRRQAWRNVPLKLPSMRALEFPTNHAAGDGHGGVIRACPPTTNLDINLSKHKIVEENSIPNCAPLHDIDPPRVPAHDASQVTNPSSSSHVYVGTIPLQPCTNLVDHDPIAKGFHQSSRKTLNYVPPEFQKGEILVRPPLSVVEDGVKRWATTAVGYFLGKKPFFHHLKDFVQATWPCVTSVKATSNGFYFFQFKTVPAMEEVIEGGPWLFQGQPIVLQRWVPGMSLRKKPHTEIPVWIRLKHLPMEFWTNEGLSVIASGVGKPLYQDAVTRDCLRIDYARVCIMLNYNSTLPKHVIVMQPNEDGCSEVPCKIDIEYEWIPQKCVLCRTLGHNKAACIVGKKN</sequence>
<dbReference type="EMBL" id="JACGWJ010001147">
    <property type="protein sequence ID" value="KAL0284377.1"/>
    <property type="molecule type" value="Genomic_DNA"/>
</dbReference>
<reference evidence="3" key="2">
    <citation type="journal article" date="2024" name="Plant">
        <title>Genomic evolution and insights into agronomic trait innovations of Sesamum species.</title>
        <authorList>
            <person name="Miao H."/>
            <person name="Wang L."/>
            <person name="Qu L."/>
            <person name="Liu H."/>
            <person name="Sun Y."/>
            <person name="Le M."/>
            <person name="Wang Q."/>
            <person name="Wei S."/>
            <person name="Zheng Y."/>
            <person name="Lin W."/>
            <person name="Duan Y."/>
            <person name="Cao H."/>
            <person name="Xiong S."/>
            <person name="Wang X."/>
            <person name="Wei L."/>
            <person name="Li C."/>
            <person name="Ma Q."/>
            <person name="Ju M."/>
            <person name="Zhao R."/>
            <person name="Li G."/>
            <person name="Mu C."/>
            <person name="Tian Q."/>
            <person name="Mei H."/>
            <person name="Zhang T."/>
            <person name="Gao T."/>
            <person name="Zhang H."/>
        </authorList>
    </citation>
    <scope>NUCLEOTIDE SEQUENCE</scope>
    <source>
        <strain evidence="3">G02</strain>
    </source>
</reference>
<accession>A0AAW2IRD1</accession>
<reference evidence="3" key="1">
    <citation type="submission" date="2020-06" db="EMBL/GenBank/DDBJ databases">
        <authorList>
            <person name="Li T."/>
            <person name="Hu X."/>
            <person name="Zhang T."/>
            <person name="Song X."/>
            <person name="Zhang H."/>
            <person name="Dai N."/>
            <person name="Sheng W."/>
            <person name="Hou X."/>
            <person name="Wei L."/>
        </authorList>
    </citation>
    <scope>NUCLEOTIDE SEQUENCE</scope>
    <source>
        <strain evidence="3">G02</strain>
        <tissue evidence="3">Leaf</tissue>
    </source>
</reference>
<feature type="compositionally biased region" description="Polar residues" evidence="1">
    <location>
        <begin position="1"/>
        <end position="23"/>
    </location>
</feature>
<feature type="region of interest" description="Disordered" evidence="1">
    <location>
        <begin position="82"/>
        <end position="103"/>
    </location>
</feature>
<protein>
    <recommendedName>
        <fullName evidence="2">DUF4283 domain-containing protein</fullName>
    </recommendedName>
</protein>
<dbReference type="PANTHER" id="PTHR31286">
    <property type="entry name" value="GLYCINE-RICH CELL WALL STRUCTURAL PROTEIN 1.8-LIKE"/>
    <property type="match status" value="1"/>
</dbReference>
<evidence type="ECO:0000256" key="1">
    <source>
        <dbReference type="SAM" id="MobiDB-lite"/>
    </source>
</evidence>
<feature type="region of interest" description="Disordered" evidence="1">
    <location>
        <begin position="1"/>
        <end position="32"/>
    </location>
</feature>
<dbReference type="InterPro" id="IPR025558">
    <property type="entry name" value="DUF4283"/>
</dbReference>
<evidence type="ECO:0000259" key="2">
    <source>
        <dbReference type="Pfam" id="PF14111"/>
    </source>
</evidence>
<feature type="domain" description="DUF4283" evidence="2">
    <location>
        <begin position="253"/>
        <end position="330"/>
    </location>
</feature>
<gene>
    <name evidence="3" type="ORF">Sradi_7199500</name>
</gene>
<dbReference type="InterPro" id="IPR040256">
    <property type="entry name" value="At4g02000-like"/>
</dbReference>
<name>A0AAW2IRD1_SESRA</name>
<organism evidence="3">
    <name type="scientific">Sesamum radiatum</name>
    <name type="common">Black benniseed</name>
    <dbReference type="NCBI Taxonomy" id="300843"/>
    <lineage>
        <taxon>Eukaryota</taxon>
        <taxon>Viridiplantae</taxon>
        <taxon>Streptophyta</taxon>
        <taxon>Embryophyta</taxon>
        <taxon>Tracheophyta</taxon>
        <taxon>Spermatophyta</taxon>
        <taxon>Magnoliopsida</taxon>
        <taxon>eudicotyledons</taxon>
        <taxon>Gunneridae</taxon>
        <taxon>Pentapetalae</taxon>
        <taxon>asterids</taxon>
        <taxon>lamiids</taxon>
        <taxon>Lamiales</taxon>
        <taxon>Pedaliaceae</taxon>
        <taxon>Sesamum</taxon>
    </lineage>
</organism>
<evidence type="ECO:0000313" key="3">
    <source>
        <dbReference type="EMBL" id="KAL0284377.1"/>
    </source>
</evidence>
<comment type="caution">
    <text evidence="3">The sequence shown here is derived from an EMBL/GenBank/DDBJ whole genome shotgun (WGS) entry which is preliminary data.</text>
</comment>